<organism evidence="3 4">
    <name type="scientific">Corallococcus praedator</name>
    <dbReference type="NCBI Taxonomy" id="2316724"/>
    <lineage>
        <taxon>Bacteria</taxon>
        <taxon>Pseudomonadati</taxon>
        <taxon>Myxococcota</taxon>
        <taxon>Myxococcia</taxon>
        <taxon>Myxococcales</taxon>
        <taxon>Cystobacterineae</taxon>
        <taxon>Myxococcaceae</taxon>
        <taxon>Corallococcus</taxon>
    </lineage>
</organism>
<reference evidence="3 4" key="1">
    <citation type="submission" date="2018-09" db="EMBL/GenBank/DDBJ databases">
        <authorList>
            <person name="Livingstone P.G."/>
            <person name="Whitworth D.E."/>
        </authorList>
    </citation>
    <scope>NUCLEOTIDE SEQUENCE [LARGE SCALE GENOMIC DNA]</scope>
    <source>
        <strain evidence="3 4">CA031B</strain>
    </source>
</reference>
<gene>
    <name evidence="3" type="ORF">D7Y13_42115</name>
</gene>
<evidence type="ECO:0000313" key="3">
    <source>
        <dbReference type="EMBL" id="RKH86982.1"/>
    </source>
</evidence>
<dbReference type="Pfam" id="PF01464">
    <property type="entry name" value="SLT"/>
    <property type="match status" value="1"/>
</dbReference>
<dbReference type="RefSeq" id="WP_147452674.1">
    <property type="nucleotide sequence ID" value="NZ_RAWI01000846.1"/>
</dbReference>
<protein>
    <submittedName>
        <fullName evidence="3">Lytic transglycosylase domain-containing protein</fullName>
    </submittedName>
</protein>
<dbReference type="InterPro" id="IPR008258">
    <property type="entry name" value="Transglycosylase_SLT_dom_1"/>
</dbReference>
<sequence>MRADGTLVVPADPGVVLFRPRAEAAAEEVIEASGAIPASARARPPAPEIMAAIEATAMRYAGHAALRQTGLTASEWLLLYQANIEVESGYDPRAVSPMGAIGLGQLMPGTAALLRVDPQDWQQNLDGSARYLLTQLSRFGSPALALAAYNAGPEAVAEHGGVPPYAE</sequence>
<dbReference type="PANTHER" id="PTHR37423">
    <property type="entry name" value="SOLUBLE LYTIC MUREIN TRANSGLYCOSYLASE-RELATED"/>
    <property type="match status" value="1"/>
</dbReference>
<dbReference type="Gene3D" id="1.10.530.10">
    <property type="match status" value="1"/>
</dbReference>
<evidence type="ECO:0000313" key="4">
    <source>
        <dbReference type="Proteomes" id="UP000278907"/>
    </source>
</evidence>
<comment type="caution">
    <text evidence="3">The sequence shown here is derived from an EMBL/GenBank/DDBJ whole genome shotgun (WGS) entry which is preliminary data.</text>
</comment>
<dbReference type="InterPro" id="IPR023346">
    <property type="entry name" value="Lysozyme-like_dom_sf"/>
</dbReference>
<evidence type="ECO:0000256" key="1">
    <source>
        <dbReference type="ARBA" id="ARBA00007734"/>
    </source>
</evidence>
<name>A0ABX9Q5L3_9BACT</name>
<evidence type="ECO:0000259" key="2">
    <source>
        <dbReference type="Pfam" id="PF01464"/>
    </source>
</evidence>
<feature type="domain" description="Transglycosylase SLT" evidence="2">
    <location>
        <begin position="84"/>
        <end position="158"/>
    </location>
</feature>
<accession>A0ABX9Q5L3</accession>
<dbReference type="PANTHER" id="PTHR37423:SF2">
    <property type="entry name" value="MEMBRANE-BOUND LYTIC MUREIN TRANSGLYCOSYLASE C"/>
    <property type="match status" value="1"/>
</dbReference>
<dbReference type="CDD" id="cd00254">
    <property type="entry name" value="LT-like"/>
    <property type="match status" value="1"/>
</dbReference>
<proteinExistence type="inferred from homology"/>
<feature type="non-terminal residue" evidence="3">
    <location>
        <position position="167"/>
    </location>
</feature>
<dbReference type="EMBL" id="RAWI01000846">
    <property type="protein sequence ID" value="RKH86982.1"/>
    <property type="molecule type" value="Genomic_DNA"/>
</dbReference>
<dbReference type="Proteomes" id="UP000278907">
    <property type="component" value="Unassembled WGS sequence"/>
</dbReference>
<dbReference type="SUPFAM" id="SSF53955">
    <property type="entry name" value="Lysozyme-like"/>
    <property type="match status" value="1"/>
</dbReference>
<keyword evidence="4" id="KW-1185">Reference proteome</keyword>
<comment type="similarity">
    <text evidence="1">Belongs to the transglycosylase Slt family.</text>
</comment>